<proteinExistence type="predicted"/>
<gene>
    <name evidence="1" type="ORF">WY13_00282</name>
</gene>
<comment type="caution">
    <text evidence="1">The sequence shown here is derived from an EMBL/GenBank/DDBJ whole genome shotgun (WGS) entry which is preliminary data.</text>
</comment>
<dbReference type="EMBL" id="LITT01000003">
    <property type="protein sequence ID" value="OAA91880.1"/>
    <property type="molecule type" value="Genomic_DNA"/>
</dbReference>
<dbReference type="Proteomes" id="UP000077407">
    <property type="component" value="Unassembled WGS sequence"/>
</dbReference>
<dbReference type="AlphaFoldDB" id="A0A166SA05"/>
<dbReference type="PATRIC" id="fig|1538.10.peg.767"/>
<evidence type="ECO:0000313" key="1">
    <source>
        <dbReference type="EMBL" id="OAA91880.1"/>
    </source>
</evidence>
<accession>A0A166SA05</accession>
<name>A0A166SA05_9CLOT</name>
<evidence type="ECO:0000313" key="2">
    <source>
        <dbReference type="Proteomes" id="UP000077407"/>
    </source>
</evidence>
<reference evidence="1 2" key="1">
    <citation type="journal article" date="2015" name="Biotechnol. Bioeng.">
        <title>Genome sequence and phenotypic characterization of Caulobacter segnis.</title>
        <authorList>
            <person name="Patel S."/>
            <person name="Fletcher B."/>
            <person name="Scott D.C."/>
            <person name="Ely B."/>
        </authorList>
    </citation>
    <scope>NUCLEOTIDE SEQUENCE [LARGE SCALE GENOMIC DNA]</scope>
    <source>
        <strain evidence="1 2">ERI-2</strain>
    </source>
</reference>
<sequence length="88" mass="10965">MIPYHWDMIVLSCNIFLQLLGCFTKVEVEPKKLDNNEFEKNDFRRYLSYKYDHPSINIYEYFKLFKYFDELSEDIYDLSIYKNFYELI</sequence>
<protein>
    <submittedName>
        <fullName evidence="1">Uncharacterized protein</fullName>
    </submittedName>
</protein>
<organism evidence="1 2">
    <name type="scientific">Clostridium ljungdahlii</name>
    <dbReference type="NCBI Taxonomy" id="1538"/>
    <lineage>
        <taxon>Bacteria</taxon>
        <taxon>Bacillati</taxon>
        <taxon>Bacillota</taxon>
        <taxon>Clostridia</taxon>
        <taxon>Eubacteriales</taxon>
        <taxon>Clostridiaceae</taxon>
        <taxon>Clostridium</taxon>
    </lineage>
</organism>